<dbReference type="InterPro" id="IPR050706">
    <property type="entry name" value="Cyclic-di-GMP_PDE-like"/>
</dbReference>
<dbReference type="Gene3D" id="3.20.20.450">
    <property type="entry name" value="EAL domain"/>
    <property type="match status" value="1"/>
</dbReference>
<dbReference type="SUPFAM" id="SSF141868">
    <property type="entry name" value="EAL domain-like"/>
    <property type="match status" value="1"/>
</dbReference>
<dbReference type="InterPro" id="IPR029787">
    <property type="entry name" value="Nucleotide_cyclase"/>
</dbReference>
<dbReference type="AlphaFoldDB" id="A0A4Q1KLL7"/>
<dbReference type="PROSITE" id="PS50883">
    <property type="entry name" value="EAL"/>
    <property type="match status" value="1"/>
</dbReference>
<feature type="domain" description="EAL" evidence="1">
    <location>
        <begin position="339"/>
        <end position="594"/>
    </location>
</feature>
<dbReference type="SMART" id="SM00267">
    <property type="entry name" value="GGDEF"/>
    <property type="match status" value="1"/>
</dbReference>
<dbReference type="InterPro" id="IPR029016">
    <property type="entry name" value="GAF-like_dom_sf"/>
</dbReference>
<keyword evidence="4" id="KW-1185">Reference proteome</keyword>
<comment type="caution">
    <text evidence="3">The sequence shown here is derived from an EMBL/GenBank/DDBJ whole genome shotgun (WGS) entry which is preliminary data.</text>
</comment>
<protein>
    <submittedName>
        <fullName evidence="3">EAL domain-containing protein</fullName>
    </submittedName>
</protein>
<dbReference type="Pfam" id="PF00990">
    <property type="entry name" value="GGDEF"/>
    <property type="match status" value="1"/>
</dbReference>
<dbReference type="PANTHER" id="PTHR33121:SF70">
    <property type="entry name" value="SIGNALING PROTEIN YKOW"/>
    <property type="match status" value="1"/>
</dbReference>
<organism evidence="3 4">
    <name type="scientific">Sphingobium fluviale</name>
    <dbReference type="NCBI Taxonomy" id="2506423"/>
    <lineage>
        <taxon>Bacteria</taxon>
        <taxon>Pseudomonadati</taxon>
        <taxon>Pseudomonadota</taxon>
        <taxon>Alphaproteobacteria</taxon>
        <taxon>Sphingomonadales</taxon>
        <taxon>Sphingomonadaceae</taxon>
        <taxon>Sphingobium</taxon>
    </lineage>
</organism>
<accession>A0A4Q1KLL7</accession>
<dbReference type="CDD" id="cd01949">
    <property type="entry name" value="GGDEF"/>
    <property type="match status" value="1"/>
</dbReference>
<gene>
    <name evidence="3" type="ORF">EQG66_00625</name>
</gene>
<dbReference type="SMART" id="SM00052">
    <property type="entry name" value="EAL"/>
    <property type="match status" value="1"/>
</dbReference>
<dbReference type="InterPro" id="IPR003018">
    <property type="entry name" value="GAF"/>
</dbReference>
<evidence type="ECO:0000313" key="3">
    <source>
        <dbReference type="EMBL" id="RXR30833.1"/>
    </source>
</evidence>
<proteinExistence type="predicted"/>
<dbReference type="Pfam" id="PF13185">
    <property type="entry name" value="GAF_2"/>
    <property type="match status" value="1"/>
</dbReference>
<dbReference type="SUPFAM" id="SSF55073">
    <property type="entry name" value="Nucleotide cyclase"/>
    <property type="match status" value="1"/>
</dbReference>
<name>A0A4Q1KLL7_9SPHN</name>
<evidence type="ECO:0000313" key="4">
    <source>
        <dbReference type="Proteomes" id="UP000290958"/>
    </source>
</evidence>
<dbReference type="InterPro" id="IPR000160">
    <property type="entry name" value="GGDEF_dom"/>
</dbReference>
<dbReference type="Gene3D" id="3.30.70.270">
    <property type="match status" value="1"/>
</dbReference>
<dbReference type="CDD" id="cd01948">
    <property type="entry name" value="EAL"/>
    <property type="match status" value="1"/>
</dbReference>
<dbReference type="RefSeq" id="WP_129402616.1">
    <property type="nucleotide sequence ID" value="NZ_SBKP01000001.1"/>
</dbReference>
<dbReference type="OrthoDB" id="9814202at2"/>
<dbReference type="EMBL" id="SBKP01000001">
    <property type="protein sequence ID" value="RXR30833.1"/>
    <property type="molecule type" value="Genomic_DNA"/>
</dbReference>
<sequence length="603" mass="64668">MLDLRNTILELIAKGADLKSSTDRLCIEIETRAPGIVCSVLTVDSQGLLRPLSAPSLPQDYCAALDGLAIGPEVGSCGTAAWLGEAVTVTSIANDPRWAGYKGTPLALGLRACWSTPIIGESGRVTGTFALYFREERGPTKDEAAMVEACIHLCAIAIDRHERVLDRERRANVDLLTDLGNRSAFAQTLAQLGCDNPGSWALLILDLDNLKVINDGFGHHAGDLLIQAAASRTNAAASPDRVYRIGGDEFAILVQSPSALRDLDAFARMILNDLGEPLDCNGHAVVPKATIGGAVLAPGDRSAEEVRQNADFALYHAKETGRGGFVRYWPGIDTRIIHRIAAIRDVDAALREARIEAHYQPIVRFDTRRVVAMEALCRLRMANGGTLAAAAFREATSDVHIASELTERMLEIVAQDVRDWSRQGAPIDHIGVNVSLADFHGGRLDQQIAAAHSLHGLPLEHLVIEITESAYPALRDRAVIGAIQTLREKGLRIALDDFGTGGGQLMPLLTMPVDMIKIDKILVDRLAPQGAGSAVIGGLLHTARELNVVVVAEGIENETQAAQLAQLGCSFGQGYYFSRPLDRAAALALLLSDSLDQVVAARA</sequence>
<dbReference type="InterPro" id="IPR001633">
    <property type="entry name" value="EAL_dom"/>
</dbReference>
<dbReference type="Gene3D" id="3.30.450.40">
    <property type="match status" value="1"/>
</dbReference>
<dbReference type="InterPro" id="IPR035919">
    <property type="entry name" value="EAL_sf"/>
</dbReference>
<dbReference type="GO" id="GO:0071111">
    <property type="term" value="F:cyclic-guanylate-specific phosphodiesterase activity"/>
    <property type="evidence" value="ECO:0007669"/>
    <property type="project" value="InterPro"/>
</dbReference>
<feature type="domain" description="GGDEF" evidence="2">
    <location>
        <begin position="198"/>
        <end position="330"/>
    </location>
</feature>
<evidence type="ECO:0000259" key="2">
    <source>
        <dbReference type="PROSITE" id="PS50887"/>
    </source>
</evidence>
<dbReference type="NCBIfam" id="TIGR00254">
    <property type="entry name" value="GGDEF"/>
    <property type="match status" value="1"/>
</dbReference>
<dbReference type="InterPro" id="IPR043128">
    <property type="entry name" value="Rev_trsase/Diguanyl_cyclase"/>
</dbReference>
<dbReference type="SUPFAM" id="SSF55781">
    <property type="entry name" value="GAF domain-like"/>
    <property type="match status" value="1"/>
</dbReference>
<dbReference type="PROSITE" id="PS50887">
    <property type="entry name" value="GGDEF"/>
    <property type="match status" value="1"/>
</dbReference>
<dbReference type="PANTHER" id="PTHR33121">
    <property type="entry name" value="CYCLIC DI-GMP PHOSPHODIESTERASE PDEF"/>
    <property type="match status" value="1"/>
</dbReference>
<dbReference type="Pfam" id="PF00563">
    <property type="entry name" value="EAL"/>
    <property type="match status" value="1"/>
</dbReference>
<reference evidence="4" key="1">
    <citation type="submission" date="2019-01" db="EMBL/GenBank/DDBJ databases">
        <title>Cytophagaceae bacterium strain CAR-16.</title>
        <authorList>
            <person name="Chen W.-M."/>
        </authorList>
    </citation>
    <scope>NUCLEOTIDE SEQUENCE [LARGE SCALE GENOMIC DNA]</scope>
    <source>
        <strain evidence="4">CHR27</strain>
    </source>
</reference>
<dbReference type="Proteomes" id="UP000290958">
    <property type="component" value="Unassembled WGS sequence"/>
</dbReference>
<evidence type="ECO:0000259" key="1">
    <source>
        <dbReference type="PROSITE" id="PS50883"/>
    </source>
</evidence>